<evidence type="ECO:0000313" key="5">
    <source>
        <dbReference type="Proteomes" id="UP001164020"/>
    </source>
</evidence>
<feature type="transmembrane region" description="Helical" evidence="2">
    <location>
        <begin position="444"/>
        <end position="472"/>
    </location>
</feature>
<evidence type="ECO:0000313" key="4">
    <source>
        <dbReference type="EMBL" id="WAP68374.1"/>
    </source>
</evidence>
<proteinExistence type="predicted"/>
<feature type="transmembrane region" description="Helical" evidence="2">
    <location>
        <begin position="259"/>
        <end position="283"/>
    </location>
</feature>
<dbReference type="PANTHER" id="PTHR43849">
    <property type="entry name" value="BLL3936 PROTEIN"/>
    <property type="match status" value="1"/>
</dbReference>
<feature type="transmembrane region" description="Helical" evidence="2">
    <location>
        <begin position="123"/>
        <end position="141"/>
    </location>
</feature>
<keyword evidence="1" id="KW-0813">Transport</keyword>
<feature type="transmembrane region" description="Helical" evidence="2">
    <location>
        <begin position="609"/>
        <end position="627"/>
    </location>
</feature>
<gene>
    <name evidence="4" type="ORF">OH818_24075</name>
</gene>
<feature type="transmembrane region" description="Helical" evidence="2">
    <location>
        <begin position="334"/>
        <end position="357"/>
    </location>
</feature>
<name>A0ABY7C016_9HYPH</name>
<feature type="transmembrane region" description="Helical" evidence="2">
    <location>
        <begin position="171"/>
        <end position="195"/>
    </location>
</feature>
<keyword evidence="2" id="KW-0812">Transmembrane</keyword>
<feature type="transmembrane region" description="Helical" evidence="2">
    <location>
        <begin position="97"/>
        <end position="116"/>
    </location>
</feature>
<feature type="transmembrane region" description="Helical" evidence="2">
    <location>
        <begin position="528"/>
        <end position="545"/>
    </location>
</feature>
<comment type="function">
    <text evidence="1">Part of the tripartite ATP-independent periplasmic (TRAP) transport system.</text>
</comment>
<evidence type="ECO:0000259" key="3">
    <source>
        <dbReference type="Pfam" id="PF06808"/>
    </source>
</evidence>
<evidence type="ECO:0000256" key="2">
    <source>
        <dbReference type="SAM" id="Phobius"/>
    </source>
</evidence>
<keyword evidence="1" id="KW-0997">Cell inner membrane</keyword>
<dbReference type="Pfam" id="PF06808">
    <property type="entry name" value="DctM"/>
    <property type="match status" value="1"/>
</dbReference>
<feature type="domain" description="TRAP C4-dicarboxylate transport system permease DctM subunit" evidence="3">
    <location>
        <begin position="111"/>
        <end position="548"/>
    </location>
</feature>
<dbReference type="PANTHER" id="PTHR43849:SF2">
    <property type="entry name" value="BLL3936 PROTEIN"/>
    <property type="match status" value="1"/>
</dbReference>
<keyword evidence="2" id="KW-1133">Transmembrane helix</keyword>
<sequence length="655" mass="68275">MPKITVVSGFMALVAVLAFLVPATALVWVMAVPQRLGLLIYPEQVAAFMLGLSLAVVYGRGMDAKAPAMRAVDGVLCFASLGLGIYVYLRFPVLSEGAFYHPTESMILGILVSVLVLEGLRRVVGWTLVIITFAMFLYALFGDYVPGALRGRGLPFADVMMFVGTDSSATWGAALQIAAFVVVVFVLFGGLLLALGGGDVFTQLAMRVAGTGPGNTAKIAVVASGLFGSISGSAVSNVMSTGVMTIPMMKRSGFRPEQAGAIEAVASTGGQLAPPVMGAAAFLMAEILQIPYREILLAALLPALIYYLSLYAQIDFIARRDGHGSADWLQREPMKAVVTKGWPTLTAFVVLIGLIFFRNAQAEVAAIWAILVLVAVASVAWLAGRGGGALSPRQLVAAIARTGSQTCDILLITAAAGMIIGLLSTTGLGFQLSFFLIGFGGENLFGLLVVTGLVGIVLGLGLPTTGVYLLLASMAAPALVQLGIPPLAAHMFVFYYGMLSMITPPIALAAFAGASIAEAPQLKTGIQAFKFGWIAYLLPFLFIYKPGLLMAGPWWEVAYVFVSALAALLLVAAGMIGHALTPLGPVLRAVFVVVGLLIIAPLRQFGPPILEFGVSAGGMALIAAYVLSARSGRSAPVAAAASRQARRGMPRAAGE</sequence>
<feature type="transmembrane region" description="Helical" evidence="2">
    <location>
        <begin position="557"/>
        <end position="579"/>
    </location>
</feature>
<feature type="transmembrane region" description="Helical" evidence="2">
    <location>
        <begin position="12"/>
        <end position="32"/>
    </location>
</feature>
<feature type="transmembrane region" description="Helical" evidence="2">
    <location>
        <begin position="492"/>
        <end position="516"/>
    </location>
</feature>
<keyword evidence="1" id="KW-1003">Cell membrane</keyword>
<feature type="transmembrane region" description="Helical" evidence="2">
    <location>
        <begin position="586"/>
        <end position="603"/>
    </location>
</feature>
<keyword evidence="2" id="KW-0472">Membrane</keyword>
<dbReference type="InterPro" id="IPR011853">
    <property type="entry name" value="TRAP_DctM-Dct_fused"/>
</dbReference>
<evidence type="ECO:0000256" key="1">
    <source>
        <dbReference type="RuleBase" id="RU369079"/>
    </source>
</evidence>
<dbReference type="RefSeq" id="WP_268880850.1">
    <property type="nucleotide sequence ID" value="NZ_CP114029.1"/>
</dbReference>
<feature type="transmembrane region" description="Helical" evidence="2">
    <location>
        <begin position="364"/>
        <end position="383"/>
    </location>
</feature>
<dbReference type="EMBL" id="CP114029">
    <property type="protein sequence ID" value="WAP68374.1"/>
    <property type="molecule type" value="Genomic_DNA"/>
</dbReference>
<feature type="transmembrane region" description="Helical" evidence="2">
    <location>
        <begin position="216"/>
        <end position="239"/>
    </location>
</feature>
<feature type="transmembrane region" description="Helical" evidence="2">
    <location>
        <begin position="409"/>
        <end position="437"/>
    </location>
</feature>
<keyword evidence="5" id="KW-1185">Reference proteome</keyword>
<organism evidence="4 5">
    <name type="scientific">Jiella pelagia</name>
    <dbReference type="NCBI Taxonomy" id="2986949"/>
    <lineage>
        <taxon>Bacteria</taxon>
        <taxon>Pseudomonadati</taxon>
        <taxon>Pseudomonadota</taxon>
        <taxon>Alphaproteobacteria</taxon>
        <taxon>Hyphomicrobiales</taxon>
        <taxon>Aurantimonadaceae</taxon>
        <taxon>Jiella</taxon>
    </lineage>
</organism>
<accession>A0ABY7C016</accession>
<protein>
    <submittedName>
        <fullName evidence="4">TRAP transporter fused permease subunit</fullName>
    </submittedName>
</protein>
<comment type="subcellular location">
    <subcellularLocation>
        <location evidence="1">Cell inner membrane</location>
        <topology evidence="1">Multi-pass membrane protein</topology>
    </subcellularLocation>
</comment>
<dbReference type="NCBIfam" id="TIGR02123">
    <property type="entry name" value="TRAP_fused"/>
    <property type="match status" value="1"/>
</dbReference>
<dbReference type="InterPro" id="IPR010656">
    <property type="entry name" value="DctM"/>
</dbReference>
<dbReference type="Proteomes" id="UP001164020">
    <property type="component" value="Chromosome"/>
</dbReference>
<reference evidence="4" key="1">
    <citation type="submission" date="2022-12" db="EMBL/GenBank/DDBJ databases">
        <title>Jiella pelagia sp. nov., isolated from phosphonate enriched culture of Northwest Pacific surface seawater.</title>
        <authorList>
            <person name="Shin D.Y."/>
            <person name="Hwang C.Y."/>
        </authorList>
    </citation>
    <scope>NUCLEOTIDE SEQUENCE</scope>
    <source>
        <strain evidence="4">HL-NP1</strain>
    </source>
</reference>
<feature type="transmembrane region" description="Helical" evidence="2">
    <location>
        <begin position="38"/>
        <end position="59"/>
    </location>
</feature>
<feature type="transmembrane region" description="Helical" evidence="2">
    <location>
        <begin position="71"/>
        <end position="91"/>
    </location>
</feature>
<feature type="transmembrane region" description="Helical" evidence="2">
    <location>
        <begin position="295"/>
        <end position="314"/>
    </location>
</feature>